<keyword evidence="9" id="KW-1185">Reference proteome</keyword>
<sequence length="231" mass="26513">MEKIRLLLVEDENVLALVIKETLETRGFEVKVAANGVEGWSMYNLNKPDICIVDIMMPRKDGLSLVADIREVDSNTPIILLTARTQTEDVLKGLEIGADDYMKKPFSMEELILRVKSLTRRSIRGNTDMSSKENATATIGRYSLNYTRLELSYDNIIINLSQREADLLKMLLENKNELLNRRTALLKIWGDDSLFHSRTMDVYITRLRKYLQQDAVVQILNVRGQGYKLVD</sequence>
<keyword evidence="3 5" id="KW-0238">DNA-binding</keyword>
<dbReference type="PANTHER" id="PTHR48111:SF40">
    <property type="entry name" value="PHOSPHATE REGULON TRANSCRIPTIONAL REGULATORY PROTEIN PHOB"/>
    <property type="match status" value="1"/>
</dbReference>
<feature type="domain" description="Response regulatory" evidence="6">
    <location>
        <begin position="5"/>
        <end position="119"/>
    </location>
</feature>
<dbReference type="RefSeq" id="WP_073231552.1">
    <property type="nucleotide sequence ID" value="NZ_FQUQ01000002.1"/>
</dbReference>
<dbReference type="SUPFAM" id="SSF52172">
    <property type="entry name" value="CheY-like"/>
    <property type="match status" value="1"/>
</dbReference>
<dbReference type="GO" id="GO:0005829">
    <property type="term" value="C:cytosol"/>
    <property type="evidence" value="ECO:0007669"/>
    <property type="project" value="TreeGrafter"/>
</dbReference>
<dbReference type="Proteomes" id="UP000184287">
    <property type="component" value="Unassembled WGS sequence"/>
</dbReference>
<dbReference type="InterPro" id="IPR036388">
    <property type="entry name" value="WH-like_DNA-bd_sf"/>
</dbReference>
<dbReference type="InterPro" id="IPR001867">
    <property type="entry name" value="OmpR/PhoB-type_DNA-bd"/>
</dbReference>
<dbReference type="Pfam" id="PF00072">
    <property type="entry name" value="Response_reg"/>
    <property type="match status" value="1"/>
</dbReference>
<dbReference type="Gene3D" id="6.10.250.690">
    <property type="match status" value="1"/>
</dbReference>
<dbReference type="SMART" id="SM00448">
    <property type="entry name" value="REC"/>
    <property type="match status" value="1"/>
</dbReference>
<dbReference type="CDD" id="cd00383">
    <property type="entry name" value="trans_reg_C"/>
    <property type="match status" value="1"/>
</dbReference>
<feature type="domain" description="OmpR/PhoB-type" evidence="7">
    <location>
        <begin position="134"/>
        <end position="231"/>
    </location>
</feature>
<dbReference type="PANTHER" id="PTHR48111">
    <property type="entry name" value="REGULATOR OF RPOS"/>
    <property type="match status" value="1"/>
</dbReference>
<keyword evidence="1 4" id="KW-0597">Phosphoprotein</keyword>
<evidence type="ECO:0000256" key="4">
    <source>
        <dbReference type="PROSITE-ProRule" id="PRU00169"/>
    </source>
</evidence>
<dbReference type="PROSITE" id="PS50110">
    <property type="entry name" value="RESPONSE_REGULATORY"/>
    <property type="match status" value="1"/>
</dbReference>
<dbReference type="PROSITE" id="PS51755">
    <property type="entry name" value="OMPR_PHOB"/>
    <property type="match status" value="1"/>
</dbReference>
<evidence type="ECO:0000259" key="6">
    <source>
        <dbReference type="PROSITE" id="PS50110"/>
    </source>
</evidence>
<dbReference type="InterPro" id="IPR039420">
    <property type="entry name" value="WalR-like"/>
</dbReference>
<evidence type="ECO:0000256" key="5">
    <source>
        <dbReference type="PROSITE-ProRule" id="PRU01091"/>
    </source>
</evidence>
<dbReference type="AlphaFoldDB" id="A0A1M5BNE6"/>
<organism evidence="8 9">
    <name type="scientific">Pedobacter caeni</name>
    <dbReference type="NCBI Taxonomy" id="288992"/>
    <lineage>
        <taxon>Bacteria</taxon>
        <taxon>Pseudomonadati</taxon>
        <taxon>Bacteroidota</taxon>
        <taxon>Sphingobacteriia</taxon>
        <taxon>Sphingobacteriales</taxon>
        <taxon>Sphingobacteriaceae</taxon>
        <taxon>Pedobacter</taxon>
    </lineage>
</organism>
<dbReference type="EMBL" id="FQUQ01000002">
    <property type="protein sequence ID" value="SHF43906.1"/>
    <property type="molecule type" value="Genomic_DNA"/>
</dbReference>
<evidence type="ECO:0000313" key="9">
    <source>
        <dbReference type="Proteomes" id="UP000184287"/>
    </source>
</evidence>
<feature type="modified residue" description="4-aspartylphosphate" evidence="4">
    <location>
        <position position="54"/>
    </location>
</feature>
<name>A0A1M5BNE6_9SPHI</name>
<dbReference type="GO" id="GO:0006355">
    <property type="term" value="P:regulation of DNA-templated transcription"/>
    <property type="evidence" value="ECO:0007669"/>
    <property type="project" value="InterPro"/>
</dbReference>
<feature type="DNA-binding region" description="OmpR/PhoB-type" evidence="5">
    <location>
        <begin position="134"/>
        <end position="231"/>
    </location>
</feature>
<evidence type="ECO:0000259" key="7">
    <source>
        <dbReference type="PROSITE" id="PS51755"/>
    </source>
</evidence>
<dbReference type="Gene3D" id="1.10.10.10">
    <property type="entry name" value="Winged helix-like DNA-binding domain superfamily/Winged helix DNA-binding domain"/>
    <property type="match status" value="1"/>
</dbReference>
<dbReference type="InterPro" id="IPR011006">
    <property type="entry name" value="CheY-like_superfamily"/>
</dbReference>
<dbReference type="GO" id="GO:0000976">
    <property type="term" value="F:transcription cis-regulatory region binding"/>
    <property type="evidence" value="ECO:0007669"/>
    <property type="project" value="TreeGrafter"/>
</dbReference>
<gene>
    <name evidence="8" type="ORF">SAMN04488522_1021272</name>
</gene>
<evidence type="ECO:0000313" key="8">
    <source>
        <dbReference type="EMBL" id="SHF43906.1"/>
    </source>
</evidence>
<dbReference type="STRING" id="288992.SAMN04488522_1021272"/>
<keyword evidence="2" id="KW-0902">Two-component regulatory system</keyword>
<dbReference type="OrthoDB" id="9790442at2"/>
<accession>A0A1M5BNE6</accession>
<dbReference type="SMART" id="SM00862">
    <property type="entry name" value="Trans_reg_C"/>
    <property type="match status" value="1"/>
</dbReference>
<evidence type="ECO:0000256" key="2">
    <source>
        <dbReference type="ARBA" id="ARBA00023012"/>
    </source>
</evidence>
<dbReference type="GO" id="GO:0000156">
    <property type="term" value="F:phosphorelay response regulator activity"/>
    <property type="evidence" value="ECO:0007669"/>
    <property type="project" value="TreeGrafter"/>
</dbReference>
<dbReference type="SUPFAM" id="SSF46894">
    <property type="entry name" value="C-terminal effector domain of the bipartite response regulators"/>
    <property type="match status" value="1"/>
</dbReference>
<dbReference type="Pfam" id="PF00486">
    <property type="entry name" value="Trans_reg_C"/>
    <property type="match status" value="1"/>
</dbReference>
<dbReference type="Gene3D" id="3.40.50.2300">
    <property type="match status" value="1"/>
</dbReference>
<dbReference type="GO" id="GO:0032993">
    <property type="term" value="C:protein-DNA complex"/>
    <property type="evidence" value="ECO:0007669"/>
    <property type="project" value="TreeGrafter"/>
</dbReference>
<protein>
    <submittedName>
        <fullName evidence="8">DNA-binding response regulator, OmpR family, contains REC and winged-helix (WHTH) domain</fullName>
    </submittedName>
</protein>
<dbReference type="InterPro" id="IPR016032">
    <property type="entry name" value="Sig_transdc_resp-reg_C-effctor"/>
</dbReference>
<dbReference type="InterPro" id="IPR001789">
    <property type="entry name" value="Sig_transdc_resp-reg_receiver"/>
</dbReference>
<reference evidence="9" key="1">
    <citation type="submission" date="2016-11" db="EMBL/GenBank/DDBJ databases">
        <authorList>
            <person name="Varghese N."/>
            <person name="Submissions S."/>
        </authorList>
    </citation>
    <scope>NUCLEOTIDE SEQUENCE [LARGE SCALE GENOMIC DNA]</scope>
    <source>
        <strain evidence="9">DSM 16990</strain>
    </source>
</reference>
<evidence type="ECO:0000256" key="1">
    <source>
        <dbReference type="ARBA" id="ARBA00022553"/>
    </source>
</evidence>
<evidence type="ECO:0000256" key="3">
    <source>
        <dbReference type="ARBA" id="ARBA00023125"/>
    </source>
</evidence>
<dbReference type="CDD" id="cd17574">
    <property type="entry name" value="REC_OmpR"/>
    <property type="match status" value="1"/>
</dbReference>
<proteinExistence type="predicted"/>